<evidence type="ECO:0000313" key="1">
    <source>
        <dbReference type="EMBL" id="KAJ8686899.1"/>
    </source>
</evidence>
<gene>
    <name evidence="1" type="ORF">QAD02_022693</name>
</gene>
<dbReference type="EMBL" id="CM056741">
    <property type="protein sequence ID" value="KAJ8686899.1"/>
    <property type="molecule type" value="Genomic_DNA"/>
</dbReference>
<protein>
    <submittedName>
        <fullName evidence="1">Uncharacterized protein</fullName>
    </submittedName>
</protein>
<reference evidence="1" key="1">
    <citation type="submission" date="2023-04" db="EMBL/GenBank/DDBJ databases">
        <title>A chromosome-level genome assembly of the parasitoid wasp Eretmocerus hayati.</title>
        <authorList>
            <person name="Zhong Y."/>
            <person name="Liu S."/>
            <person name="Liu Y."/>
        </authorList>
    </citation>
    <scope>NUCLEOTIDE SEQUENCE</scope>
    <source>
        <strain evidence="1">ZJU_SS_LIU_2023</strain>
    </source>
</reference>
<organism evidence="1 2">
    <name type="scientific">Eretmocerus hayati</name>
    <dbReference type="NCBI Taxonomy" id="131215"/>
    <lineage>
        <taxon>Eukaryota</taxon>
        <taxon>Metazoa</taxon>
        <taxon>Ecdysozoa</taxon>
        <taxon>Arthropoda</taxon>
        <taxon>Hexapoda</taxon>
        <taxon>Insecta</taxon>
        <taxon>Pterygota</taxon>
        <taxon>Neoptera</taxon>
        <taxon>Endopterygota</taxon>
        <taxon>Hymenoptera</taxon>
        <taxon>Apocrita</taxon>
        <taxon>Proctotrupomorpha</taxon>
        <taxon>Chalcidoidea</taxon>
        <taxon>Aphelinidae</taxon>
        <taxon>Aphelininae</taxon>
        <taxon>Eretmocerus</taxon>
    </lineage>
</organism>
<evidence type="ECO:0000313" key="2">
    <source>
        <dbReference type="Proteomes" id="UP001239111"/>
    </source>
</evidence>
<sequence length="344" mass="40679">MTLVHRRYSSETGQSVAIELTSRTTNRHTRLTRSNIRPYREDEGTGENSLLCPREGCGRKFRPGKAYYQHIRYGCSQNLRYKCGYCSQISSRPDNVRAHIINKHHDHEILVFDLQNNGEPYKFAEKAWFHCPREGCDRKYPRHSDLKYHLEKQYSSGTSATEFLPVITPSFNLQQMAYPETYQDRDPLSDEASHSRRCRVYRSRYDEDSDANDEQDDDVIEVEQEETQHETKKPKPFTHPLITRMAFDGKTRFMCPNKLCKRSYTNHDAFYKHVRYECGKRRRFKCGYCEYKGLRASTTRQHIARAHRGCEYIVLDTYNKNKVFVSKRWQAYATPPELHSEIQN</sequence>
<accession>A0ACC2PW91</accession>
<dbReference type="Proteomes" id="UP001239111">
    <property type="component" value="Chromosome 1"/>
</dbReference>
<keyword evidence="2" id="KW-1185">Reference proteome</keyword>
<proteinExistence type="predicted"/>
<comment type="caution">
    <text evidence="1">The sequence shown here is derived from an EMBL/GenBank/DDBJ whole genome shotgun (WGS) entry which is preliminary data.</text>
</comment>
<name>A0ACC2PW91_9HYME</name>